<dbReference type="VEuPathDB" id="CryptoDB:GNI_064500"/>
<dbReference type="GeneID" id="22912390"/>
<protein>
    <recommendedName>
        <fullName evidence="2">WDHD1/CFT4 second beta-propeller domain-containing protein</fullName>
    </recommendedName>
</protein>
<dbReference type="AlphaFoldDB" id="A0A023B820"/>
<evidence type="ECO:0000256" key="1">
    <source>
        <dbReference type="SAM" id="MobiDB-lite"/>
    </source>
</evidence>
<gene>
    <name evidence="3" type="ORF">GNI_064500</name>
</gene>
<proteinExistence type="predicted"/>
<feature type="region of interest" description="Disordered" evidence="1">
    <location>
        <begin position="704"/>
        <end position="738"/>
    </location>
</feature>
<comment type="caution">
    <text evidence="3">The sequence shown here is derived from an EMBL/GenBank/DDBJ whole genome shotgun (WGS) entry which is preliminary data.</text>
</comment>
<dbReference type="RefSeq" id="XP_011130106.1">
    <property type="nucleotide sequence ID" value="XM_011131804.1"/>
</dbReference>
<dbReference type="InterPro" id="IPR022100">
    <property type="entry name" value="WDHD1/CFT4_beta-prop_2nd"/>
</dbReference>
<evidence type="ECO:0000313" key="3">
    <source>
        <dbReference type="EMBL" id="EZG68121.1"/>
    </source>
</evidence>
<dbReference type="Pfam" id="PF12341">
    <property type="entry name" value="Mcl1_mid"/>
    <property type="match status" value="1"/>
</dbReference>
<organism evidence="3 4">
    <name type="scientific">Gregarina niphandrodes</name>
    <name type="common">Septate eugregarine</name>
    <dbReference type="NCBI Taxonomy" id="110365"/>
    <lineage>
        <taxon>Eukaryota</taxon>
        <taxon>Sar</taxon>
        <taxon>Alveolata</taxon>
        <taxon>Apicomplexa</taxon>
        <taxon>Conoidasida</taxon>
        <taxon>Gregarinasina</taxon>
        <taxon>Eugregarinorida</taxon>
        <taxon>Gregarinidae</taxon>
        <taxon>Gregarina</taxon>
    </lineage>
</organism>
<keyword evidence="4" id="KW-1185">Reference proteome</keyword>
<feature type="region of interest" description="Disordered" evidence="1">
    <location>
        <begin position="21"/>
        <end position="76"/>
    </location>
</feature>
<evidence type="ECO:0000313" key="4">
    <source>
        <dbReference type="Proteomes" id="UP000019763"/>
    </source>
</evidence>
<accession>A0A023B820</accession>
<feature type="compositionally biased region" description="Basic and acidic residues" evidence="1">
    <location>
        <begin position="34"/>
        <end position="43"/>
    </location>
</feature>
<evidence type="ECO:0000259" key="2">
    <source>
        <dbReference type="Pfam" id="PF12341"/>
    </source>
</evidence>
<dbReference type="EMBL" id="AFNH02000484">
    <property type="protein sequence ID" value="EZG68121.1"/>
    <property type="molecule type" value="Genomic_DNA"/>
</dbReference>
<feature type="compositionally biased region" description="Polar residues" evidence="1">
    <location>
        <begin position="725"/>
        <end position="738"/>
    </location>
</feature>
<name>A0A023B820_GRENI</name>
<reference evidence="3" key="1">
    <citation type="submission" date="2013-12" db="EMBL/GenBank/DDBJ databases">
        <authorList>
            <person name="Omoto C.K."/>
            <person name="Sibley D."/>
            <person name="Venepally P."/>
            <person name="Hadjithomas M."/>
            <person name="Karamycheva S."/>
            <person name="Brunk B."/>
            <person name="Roos D."/>
            <person name="Caler E."/>
            <person name="Lorenzi H."/>
        </authorList>
    </citation>
    <scope>NUCLEOTIDE SEQUENCE</scope>
</reference>
<sequence>MDSPRIVKGKSRIIVVDKGDNVSKCTVPGEPITDEPRPREGRVDNGLVEPSRDGTASANQVPGGGPGTCSSNGAQEGVKECPADEAMVDDDGERKDDKLLADEPLGSEALWDEALGDESVADEALDYDTVEGTVQSLKSELGSLRRAVERMRRDLLCSSYQKPFLPGESALNVEGSAGGVCRKCLSRCAEGGIYLVVSAEDVDCFLSEDAARTQPVRRRDWLELLGLGDVEVDCRRAGDGRRQLKVPNGGKSYHIGALGPHGFALGRAGLTTSGLMADWLPSLLEYRSFDRTRGSNWVFEFPAGESLSLVAVGSGFVVCVSDAPHHTLRVFAEAGVLLSQWQCPNAVSLVAKDLVFTVLLQTKSSELHVEATLLDWDQRGGRRGAKNYLDVDLHTSTAPLENGFKTISYSCDLEVLPSVSLLQTSATLHTRGHVHWLGLGDNIPMILPTVLTTTNEVFVLGSCLGKGGRIPKEFAHTCAMRSQTRTEPGEPAGSEAASGTHQWLCVCSDLQLLWQDEQVPGAPSVPRRSITVVESNDEWIKFAPQCGSRGFSYSDFTKVPFRLPLCLPPPIMSQKARYPVGVRKAVEFERSIDKTNFNPLCQPFLEEERFRRLSFTILPVLRLANTGCCNNSDLNQQYLQARTKLEVSLTRSALFGIQTNNHHLLKYNANLLSTGPTLQVLADAAEGKSDRYCTDVLNQITTARAPTHHGDRHGDLHGEAAGHAENTQRSLNAQRANSTVANRTAAAKEADPSQEQLGLPTSGSSLTSLLTGSIKLRESKRPRIT</sequence>
<feature type="domain" description="WDHD1/CFT4 second beta-propeller" evidence="2">
    <location>
        <begin position="252"/>
        <end position="379"/>
    </location>
</feature>
<feature type="compositionally biased region" description="Basic and acidic residues" evidence="1">
    <location>
        <begin position="708"/>
        <end position="722"/>
    </location>
</feature>
<dbReference type="Proteomes" id="UP000019763">
    <property type="component" value="Unassembled WGS sequence"/>
</dbReference>